<dbReference type="InterPro" id="IPR003593">
    <property type="entry name" value="AAA+_ATPase"/>
</dbReference>
<dbReference type="InterPro" id="IPR027417">
    <property type="entry name" value="P-loop_NTPase"/>
</dbReference>
<dbReference type="SUPFAM" id="SSF52540">
    <property type="entry name" value="P-loop containing nucleoside triphosphate hydrolases"/>
    <property type="match status" value="1"/>
</dbReference>
<evidence type="ECO:0000259" key="1">
    <source>
        <dbReference type="SMART" id="SM00382"/>
    </source>
</evidence>
<dbReference type="GO" id="GO:0016887">
    <property type="term" value="F:ATP hydrolysis activity"/>
    <property type="evidence" value="ECO:0007669"/>
    <property type="project" value="InterPro"/>
</dbReference>
<dbReference type="SMART" id="SM00382">
    <property type="entry name" value="AAA"/>
    <property type="match status" value="1"/>
</dbReference>
<dbReference type="STRING" id="545694.TREPR_0808"/>
<dbReference type="Gene3D" id="3.40.50.300">
    <property type="entry name" value="P-loop containing nucleotide triphosphate hydrolases"/>
    <property type="match status" value="1"/>
</dbReference>
<dbReference type="HOGENOM" id="CLU_705839_0_0_12"/>
<keyword evidence="3" id="KW-1185">Reference proteome</keyword>
<dbReference type="AlphaFoldDB" id="F5YIT4"/>
<accession>F5YIT4</accession>
<evidence type="ECO:0000313" key="3">
    <source>
        <dbReference type="Proteomes" id="UP000009223"/>
    </source>
</evidence>
<reference evidence="2 3" key="2">
    <citation type="journal article" date="2011" name="ISME J.">
        <title>RNA-seq reveals cooperative metabolic interactions between two termite-gut spirochete species in co-culture.</title>
        <authorList>
            <person name="Rosenthal A.Z."/>
            <person name="Matson E.G."/>
            <person name="Eldar A."/>
            <person name="Leadbetter J.R."/>
        </authorList>
    </citation>
    <scope>NUCLEOTIDE SEQUENCE [LARGE SCALE GENOMIC DNA]</scope>
    <source>
        <strain evidence="3">ATCC BAA-887 / DSM 12427 / ZAS-2</strain>
    </source>
</reference>
<sequence>MNAISPTRAAYWKKQVETRIMQGKAIPERLGKALCRMTYISLDATAGGNSQYVPDRSPPAVDALTAIYQPFPEVLSVILSVTEPIAIGSVPVKRPKAATPAVPLIKFREPKYAQPVAKLIEAGHPILLVGPAGCGKTRLFYDIAQKARKNIYRVNFDGGMTPDAFIGGVRLRSVKNPDGTATQETYFLEGPVVKAAKEGAWLLLDEIDKAQPEYAAALHAMIEDIHNPIVLNDDGGKTIKPHKDFRILATANTLGNMEDISLGYYGSSPMSAAFKDRFAILQVDYPPDEPAIINDILHDKDMSTRLVKVAKLVRQAMMDGRLTGSPFSTRRLIALAFAFKCLGDLEMTIELELLGRFSSAGRSLVESFISNVFTNKWRKVKDTAADTASTT</sequence>
<proteinExistence type="predicted"/>
<dbReference type="GO" id="GO:0005524">
    <property type="term" value="F:ATP binding"/>
    <property type="evidence" value="ECO:0007669"/>
    <property type="project" value="InterPro"/>
</dbReference>
<gene>
    <name evidence="2" type="ordered locus">TREPR_0808</name>
</gene>
<protein>
    <submittedName>
        <fullName evidence="2">ATPase, AAA family</fullName>
    </submittedName>
</protein>
<dbReference type="KEGG" id="tpi:TREPR_0808"/>
<dbReference type="EMBL" id="CP001843">
    <property type="protein sequence ID" value="AEF83599.1"/>
    <property type="molecule type" value="Genomic_DNA"/>
</dbReference>
<dbReference type="CDD" id="cd00009">
    <property type="entry name" value="AAA"/>
    <property type="match status" value="1"/>
</dbReference>
<feature type="domain" description="AAA+ ATPase" evidence="1">
    <location>
        <begin position="122"/>
        <end position="284"/>
    </location>
</feature>
<organism evidence="2 3">
    <name type="scientific">Treponema primitia (strain ATCC BAA-887 / DSM 12427 / ZAS-2)</name>
    <dbReference type="NCBI Taxonomy" id="545694"/>
    <lineage>
        <taxon>Bacteria</taxon>
        <taxon>Pseudomonadati</taxon>
        <taxon>Spirochaetota</taxon>
        <taxon>Spirochaetia</taxon>
        <taxon>Spirochaetales</taxon>
        <taxon>Treponemataceae</taxon>
        <taxon>Treponema</taxon>
    </lineage>
</organism>
<dbReference type="Pfam" id="PF07728">
    <property type="entry name" value="AAA_5"/>
    <property type="match status" value="1"/>
</dbReference>
<dbReference type="PANTHER" id="PTHR42759:SF1">
    <property type="entry name" value="MAGNESIUM-CHELATASE SUBUNIT CHLD"/>
    <property type="match status" value="1"/>
</dbReference>
<reference evidence="3" key="1">
    <citation type="submission" date="2009-12" db="EMBL/GenBank/DDBJ databases">
        <title>Complete sequence of Treponema primitia strain ZAS-2.</title>
        <authorList>
            <person name="Tetu S.G."/>
            <person name="Matson E."/>
            <person name="Ren Q."/>
            <person name="Seshadri R."/>
            <person name="Elbourne L."/>
            <person name="Hassan K.A."/>
            <person name="Durkin A."/>
            <person name="Radune D."/>
            <person name="Mohamoud Y."/>
            <person name="Shay R."/>
            <person name="Jin S."/>
            <person name="Zhang X."/>
            <person name="Lucey K."/>
            <person name="Ballor N.R."/>
            <person name="Ottesen E."/>
            <person name="Rosenthal R."/>
            <person name="Allen A."/>
            <person name="Leadbetter J.R."/>
            <person name="Paulsen I.T."/>
        </authorList>
    </citation>
    <scope>NUCLEOTIDE SEQUENCE [LARGE SCALE GENOMIC DNA]</scope>
    <source>
        <strain evidence="3">ATCC BAA-887 / DSM 12427 / ZAS-2</strain>
    </source>
</reference>
<dbReference type="InterPro" id="IPR050764">
    <property type="entry name" value="CbbQ/NirQ/NorQ/GpvN"/>
</dbReference>
<dbReference type="Proteomes" id="UP000009223">
    <property type="component" value="Chromosome"/>
</dbReference>
<dbReference type="eggNOG" id="COG0714">
    <property type="taxonomic scope" value="Bacteria"/>
</dbReference>
<name>F5YIT4_TREPZ</name>
<dbReference type="RefSeq" id="WP_015709237.1">
    <property type="nucleotide sequence ID" value="NC_015578.1"/>
</dbReference>
<dbReference type="PANTHER" id="PTHR42759">
    <property type="entry name" value="MOXR FAMILY PROTEIN"/>
    <property type="match status" value="1"/>
</dbReference>
<dbReference type="OrthoDB" id="9808317at2"/>
<dbReference type="InterPro" id="IPR011704">
    <property type="entry name" value="ATPase_dyneun-rel_AAA"/>
</dbReference>
<evidence type="ECO:0000313" key="2">
    <source>
        <dbReference type="EMBL" id="AEF83599.1"/>
    </source>
</evidence>